<dbReference type="Proteomes" id="UP000254762">
    <property type="component" value="Unassembled WGS sequence"/>
</dbReference>
<evidence type="ECO:0000313" key="9">
    <source>
        <dbReference type="Proteomes" id="UP000254762"/>
    </source>
</evidence>
<dbReference type="InterPro" id="IPR001897">
    <property type="entry name" value="Porin_gammaproteobac"/>
</dbReference>
<evidence type="ECO:0000256" key="3">
    <source>
        <dbReference type="ARBA" id="ARBA00022452"/>
    </source>
</evidence>
<comment type="subcellular location">
    <subcellularLocation>
        <location evidence="1">Cell outer membrane</location>
        <topology evidence="1">Multi-pass membrane protein</topology>
    </subcellularLocation>
</comment>
<dbReference type="SUPFAM" id="SSF56935">
    <property type="entry name" value="Porins"/>
    <property type="match status" value="1"/>
</dbReference>
<keyword evidence="2" id="KW-0813">Transport</keyword>
<dbReference type="GO" id="GO:0034220">
    <property type="term" value="P:monoatomic ion transmembrane transport"/>
    <property type="evidence" value="ECO:0007669"/>
    <property type="project" value="InterPro"/>
</dbReference>
<keyword evidence="6" id="KW-0406">Ion transport</keyword>
<gene>
    <name evidence="8" type="primary">ompC_2</name>
    <name evidence="8" type="ORF">NCTC7304_02840</name>
</gene>
<dbReference type="EMBL" id="UGXD01000002">
    <property type="protein sequence ID" value="SUG33365.1"/>
    <property type="molecule type" value="Genomic_DNA"/>
</dbReference>
<keyword evidence="6" id="KW-0626">Porin</keyword>
<dbReference type="InterPro" id="IPR001702">
    <property type="entry name" value="Porin_Gram-ve"/>
</dbReference>
<reference evidence="8 9" key="1">
    <citation type="submission" date="2018-06" db="EMBL/GenBank/DDBJ databases">
        <authorList>
            <consortium name="Pathogen Informatics"/>
            <person name="Doyle S."/>
        </authorList>
    </citation>
    <scope>NUCLEOTIDE SEQUENCE [LARGE SCALE GENOMIC DNA]</scope>
    <source>
        <strain evidence="8 9">NCTC7304</strain>
    </source>
</reference>
<dbReference type="InterPro" id="IPR050298">
    <property type="entry name" value="Gram-neg_bact_OMP"/>
</dbReference>
<dbReference type="Pfam" id="PF00267">
    <property type="entry name" value="Porin_1"/>
    <property type="match status" value="1"/>
</dbReference>
<dbReference type="PANTHER" id="PTHR34501:SF8">
    <property type="entry name" value="OUTER MEMBRANE PORIN N-RELATED"/>
    <property type="match status" value="1"/>
</dbReference>
<sequence length="160" mass="17960">MTYDLGTGVGVSLGEAYTSSKRTLDQITQDKYDNGDRAEAWTGDANNVYLAANYTRTYDMTYMGDTLGSFAHKTDNWEMVGQYQFDNGLRPSLAFLQSRANDVNGLGPLDLVKYIDVSSYYYFNKNMSAYVEYKINMLKDGNPSNSNTDNTVALGLVYEF</sequence>
<keyword evidence="3" id="KW-0472">Membrane</keyword>
<dbReference type="GO" id="GO:0015288">
    <property type="term" value="F:porin activity"/>
    <property type="evidence" value="ECO:0007669"/>
    <property type="project" value="UniProtKB-KW"/>
</dbReference>
<evidence type="ECO:0000256" key="2">
    <source>
        <dbReference type="ARBA" id="ARBA00022448"/>
    </source>
</evidence>
<keyword evidence="3" id="KW-1134">Transmembrane beta strand</keyword>
<dbReference type="GO" id="GO:0046930">
    <property type="term" value="C:pore complex"/>
    <property type="evidence" value="ECO:0007669"/>
    <property type="project" value="UniProtKB-KW"/>
</dbReference>
<organism evidence="8 9">
    <name type="scientific">Salmonella enterica subsp. arizonae</name>
    <dbReference type="NCBI Taxonomy" id="59203"/>
    <lineage>
        <taxon>Bacteria</taxon>
        <taxon>Pseudomonadati</taxon>
        <taxon>Pseudomonadota</taxon>
        <taxon>Gammaproteobacteria</taxon>
        <taxon>Enterobacterales</taxon>
        <taxon>Enterobacteriaceae</taxon>
        <taxon>Salmonella</taxon>
    </lineage>
</organism>
<evidence type="ECO:0000256" key="1">
    <source>
        <dbReference type="ARBA" id="ARBA00004571"/>
    </source>
</evidence>
<keyword evidence="5" id="KW-0732">Signal</keyword>
<dbReference type="Gene3D" id="2.40.160.10">
    <property type="entry name" value="Porin"/>
    <property type="match status" value="1"/>
</dbReference>
<keyword evidence="7" id="KW-0998">Cell outer membrane</keyword>
<evidence type="ECO:0000256" key="7">
    <source>
        <dbReference type="ARBA" id="ARBA00023237"/>
    </source>
</evidence>
<dbReference type="GO" id="GO:0009279">
    <property type="term" value="C:cell outer membrane"/>
    <property type="evidence" value="ECO:0007669"/>
    <property type="project" value="UniProtKB-SubCell"/>
</dbReference>
<keyword evidence="4" id="KW-0812">Transmembrane</keyword>
<evidence type="ECO:0000256" key="6">
    <source>
        <dbReference type="ARBA" id="ARBA00023114"/>
    </source>
</evidence>
<evidence type="ECO:0000313" key="8">
    <source>
        <dbReference type="EMBL" id="SUG33365.1"/>
    </source>
</evidence>
<dbReference type="PRINTS" id="PR00183">
    <property type="entry name" value="ECOLIPORIN"/>
</dbReference>
<dbReference type="PANTHER" id="PTHR34501">
    <property type="entry name" value="PROTEIN YDDL-RELATED"/>
    <property type="match status" value="1"/>
</dbReference>
<proteinExistence type="predicted"/>
<evidence type="ECO:0000256" key="4">
    <source>
        <dbReference type="ARBA" id="ARBA00022692"/>
    </source>
</evidence>
<protein>
    <submittedName>
        <fullName evidence="8">Outer membrane protein</fullName>
    </submittedName>
</protein>
<name>A0A379SWL0_SALER</name>
<accession>A0A379SWL0</accession>
<dbReference type="AlphaFoldDB" id="A0A379SWL0"/>
<evidence type="ECO:0000256" key="5">
    <source>
        <dbReference type="ARBA" id="ARBA00022729"/>
    </source>
</evidence>
<dbReference type="InterPro" id="IPR023614">
    <property type="entry name" value="Porin_dom_sf"/>
</dbReference>